<accession>A0ABM4AB74</accession>
<protein>
    <submittedName>
        <fullName evidence="2">Uncharacterized protein LOC132804087</fullName>
    </submittedName>
</protein>
<keyword evidence="1" id="KW-1185">Reference proteome</keyword>
<name>A0ABM4AB74_ZIZJJ</name>
<reference evidence="2" key="1">
    <citation type="submission" date="2025-08" db="UniProtKB">
        <authorList>
            <consortium name="RefSeq"/>
        </authorList>
    </citation>
    <scope>IDENTIFICATION</scope>
    <source>
        <tissue evidence="2">Seedling</tissue>
    </source>
</reference>
<gene>
    <name evidence="2" type="primary">LOC132804087</name>
</gene>
<proteinExistence type="predicted"/>
<dbReference type="RefSeq" id="XP_060673980.1">
    <property type="nucleotide sequence ID" value="XM_060817997.1"/>
</dbReference>
<dbReference type="Proteomes" id="UP001652623">
    <property type="component" value="Chromosome 6"/>
</dbReference>
<organism evidence="1 2">
    <name type="scientific">Ziziphus jujuba</name>
    <name type="common">Chinese jujube</name>
    <name type="synonym">Ziziphus sativa</name>
    <dbReference type="NCBI Taxonomy" id="326968"/>
    <lineage>
        <taxon>Eukaryota</taxon>
        <taxon>Viridiplantae</taxon>
        <taxon>Streptophyta</taxon>
        <taxon>Embryophyta</taxon>
        <taxon>Tracheophyta</taxon>
        <taxon>Spermatophyta</taxon>
        <taxon>Magnoliopsida</taxon>
        <taxon>eudicotyledons</taxon>
        <taxon>Gunneridae</taxon>
        <taxon>Pentapetalae</taxon>
        <taxon>rosids</taxon>
        <taxon>fabids</taxon>
        <taxon>Rosales</taxon>
        <taxon>Rhamnaceae</taxon>
        <taxon>Paliureae</taxon>
        <taxon>Ziziphus</taxon>
    </lineage>
</organism>
<evidence type="ECO:0000313" key="2">
    <source>
        <dbReference type="RefSeq" id="XP_060673980.1"/>
    </source>
</evidence>
<evidence type="ECO:0000313" key="1">
    <source>
        <dbReference type="Proteomes" id="UP001652623"/>
    </source>
</evidence>
<dbReference type="GeneID" id="132804087"/>
<sequence>MEGRDFLVEGAFGNDQTDNRKKVQLIDETALLLLPLSQLVLQLAMRILKKEEPEQEDSEMIKHNRIFKQASSNEGINGNLKVLKQPIMAWLEEQMDMDPAANLVSESQQI</sequence>